<reference evidence="1 2" key="1">
    <citation type="submission" date="2016-10" db="EMBL/GenBank/DDBJ databases">
        <authorList>
            <person name="de Groot N.N."/>
        </authorList>
    </citation>
    <scope>NUCLEOTIDE SEQUENCE [LARGE SCALE GENOMIC DNA]</scope>
    <source>
        <strain evidence="1 2">DSM 44892</strain>
    </source>
</reference>
<evidence type="ECO:0000313" key="2">
    <source>
        <dbReference type="Proteomes" id="UP000183263"/>
    </source>
</evidence>
<gene>
    <name evidence="1" type="ORF">SAMN05444695_109179</name>
</gene>
<accession>A0A1G8MCS4</accession>
<organism evidence="1 2">
    <name type="scientific">Rhodococcus triatomae</name>
    <dbReference type="NCBI Taxonomy" id="300028"/>
    <lineage>
        <taxon>Bacteria</taxon>
        <taxon>Bacillati</taxon>
        <taxon>Actinomycetota</taxon>
        <taxon>Actinomycetes</taxon>
        <taxon>Mycobacteriales</taxon>
        <taxon>Nocardiaceae</taxon>
        <taxon>Rhodococcus</taxon>
    </lineage>
</organism>
<dbReference type="RefSeq" id="WP_246442604.1">
    <property type="nucleotide sequence ID" value="NZ_CP048813.1"/>
</dbReference>
<dbReference type="Proteomes" id="UP000183263">
    <property type="component" value="Unassembled WGS sequence"/>
</dbReference>
<protein>
    <submittedName>
        <fullName evidence="1">Uncharacterized protein</fullName>
    </submittedName>
</protein>
<proteinExistence type="predicted"/>
<keyword evidence="2" id="KW-1185">Reference proteome</keyword>
<dbReference type="AlphaFoldDB" id="A0A1G8MCS4"/>
<sequence length="389" mass="42594">MTEAEADDVFGTERRDRMAAEVRRRCVSARVDEPVVDLSAPTALLLAAGHLDGDLRRAVVCRLKAGREFPAPGSYGDLRRLRDEHELLTARIADLRAGPVYLLVRHRLAEVGRRLAAWRSEVVGPGRSYSTGVRAVRRDRRDGVHLDPAQRELLFEALARTPAPVTGTAFDRLGATVRSVTAERLGQAGAGSPVSTMLDRVAAAVGGDSSGQSFTDGYDTLLYLAGRGYERIEGSSAWRSEHFAVQRYQVDLADELVQIATDTADLRVIRDELSVLSGLARTDAARAQVRAREAALDPVWDQLVERVAGLARIGDLLERADLHLRSARAIDRTVSLDSRIDDLIARSGSRELSTDNLHHVGDQIGDVDALVLDYRATLHRELSELTSGR</sequence>
<dbReference type="EMBL" id="FNDN01000009">
    <property type="protein sequence ID" value="SDI65736.1"/>
    <property type="molecule type" value="Genomic_DNA"/>
</dbReference>
<evidence type="ECO:0000313" key="1">
    <source>
        <dbReference type="EMBL" id="SDI65736.1"/>
    </source>
</evidence>
<name>A0A1G8MCS4_9NOCA</name>